<comment type="caution">
    <text evidence="1">The sequence shown here is derived from an EMBL/GenBank/DDBJ whole genome shotgun (WGS) entry which is preliminary data.</text>
</comment>
<dbReference type="Proteomes" id="UP001558850">
    <property type="component" value="Unassembled WGS sequence"/>
</dbReference>
<dbReference type="EMBL" id="JBFRCH010000007">
    <property type="protein sequence ID" value="MEX3933278.1"/>
    <property type="molecule type" value="Genomic_DNA"/>
</dbReference>
<evidence type="ECO:0000313" key="1">
    <source>
        <dbReference type="EMBL" id="MEX3933278.1"/>
    </source>
</evidence>
<gene>
    <name evidence="1" type="ORF">AB4Y32_15995</name>
</gene>
<evidence type="ECO:0000313" key="2">
    <source>
        <dbReference type="Proteomes" id="UP001558850"/>
    </source>
</evidence>
<protein>
    <submittedName>
        <fullName evidence="1">Uncharacterized protein</fullName>
    </submittedName>
</protein>
<organism evidence="1 2">
    <name type="scientific">Paraburkholderia phymatum</name>
    <dbReference type="NCBI Taxonomy" id="148447"/>
    <lineage>
        <taxon>Bacteria</taxon>
        <taxon>Pseudomonadati</taxon>
        <taxon>Pseudomonadota</taxon>
        <taxon>Betaproteobacteria</taxon>
        <taxon>Burkholderiales</taxon>
        <taxon>Burkholderiaceae</taxon>
        <taxon>Paraburkholderia</taxon>
    </lineage>
</organism>
<keyword evidence="2" id="KW-1185">Reference proteome</keyword>
<reference evidence="1" key="1">
    <citation type="submission" date="2024-07" db="EMBL/GenBank/DDBJ databases">
        <title>A survey of Mimosa microsymbionts across Brazilian biomes reveals a high diversity of Paraburkholderia nodulating endemic species, but also that Cupriavidus is common as a symbiont of widespread species.</title>
        <authorList>
            <person name="Rouws L."/>
            <person name="Barauna A."/>
            <person name="Beukes C."/>
            <person name="Rouws J.R.C."/>
            <person name="De Faria S.M."/>
            <person name="Gross E."/>
            <person name="Bueno Dos Reis Junior F."/>
            <person name="Simon M.F."/>
            <person name="Maluk M."/>
            <person name="Odee D.W."/>
            <person name="Kenicer G."/>
            <person name="Young J.P.W."/>
            <person name="Reis V.M."/>
            <person name="Zilli J."/>
            <person name="James E.K."/>
        </authorList>
    </citation>
    <scope>NUCLEOTIDE SEQUENCE</scope>
    <source>
        <strain evidence="1">EG181B</strain>
    </source>
</reference>
<proteinExistence type="predicted"/>
<name>A0ACC6U0X6_9BURK</name>
<accession>A0ACC6U0X6</accession>
<sequence>MARPKQDVAEQASAQKPGFVLKKNHGLIVDGKTNQFFAAGTEFDPETDAKLIFALVQSGAVFE</sequence>